<dbReference type="Proteomes" id="UP001339911">
    <property type="component" value="Unassembled WGS sequence"/>
</dbReference>
<name>A0ABU7S6S4_9ACTN</name>
<organism evidence="3 4">
    <name type="scientific">Plantactinospora veratri</name>
    <dbReference type="NCBI Taxonomy" id="1436122"/>
    <lineage>
        <taxon>Bacteria</taxon>
        <taxon>Bacillati</taxon>
        <taxon>Actinomycetota</taxon>
        <taxon>Actinomycetes</taxon>
        <taxon>Micromonosporales</taxon>
        <taxon>Micromonosporaceae</taxon>
        <taxon>Plantactinospora</taxon>
    </lineage>
</organism>
<evidence type="ECO:0000313" key="3">
    <source>
        <dbReference type="EMBL" id="MEE6305665.1"/>
    </source>
</evidence>
<dbReference type="EMBL" id="JAZGQL010000001">
    <property type="protein sequence ID" value="MEE6305665.1"/>
    <property type="molecule type" value="Genomic_DNA"/>
</dbReference>
<keyword evidence="4" id="KW-1185">Reference proteome</keyword>
<dbReference type="InterPro" id="IPR035897">
    <property type="entry name" value="Toll_tir_struct_dom_sf"/>
</dbReference>
<feature type="region of interest" description="Disordered" evidence="1">
    <location>
        <begin position="156"/>
        <end position="205"/>
    </location>
</feature>
<gene>
    <name evidence="3" type="ORF">V1634_02295</name>
</gene>
<reference evidence="3 4" key="1">
    <citation type="submission" date="2024-01" db="EMBL/GenBank/DDBJ databases">
        <title>Genome insights into Plantactinospora veratri sp. nov.</title>
        <authorList>
            <person name="Wang L."/>
        </authorList>
    </citation>
    <scope>NUCLEOTIDE SEQUENCE [LARGE SCALE GENOMIC DNA]</scope>
    <source>
        <strain evidence="3 4">NEAU-FHS4</strain>
    </source>
</reference>
<proteinExistence type="predicted"/>
<keyword evidence="3" id="KW-0675">Receptor</keyword>
<sequence length="205" mass="22761">MTGIFINYRTGDETFAAPVIDERLRREFGDDRVFRDSRSLEPGLDFPPEIWYHLKRSTVLLALIGPRWLTLADDSGNRRIDHPKDYVRREIRRALKRDIRVIPVLLDGGRMPAEEELPHDIRRLARRQFLPLHTRNLLGDLQRLVDELGRIVPRAGSAPGTASATTPAPGQAAPAAPANGRHSAVHITGDGQVFNGPITGGDSNG</sequence>
<protein>
    <submittedName>
        <fullName evidence="3">Toll/interleukin-1 receptor domain-containing protein</fullName>
    </submittedName>
</protein>
<dbReference type="PROSITE" id="PS50104">
    <property type="entry name" value="TIR"/>
    <property type="match status" value="1"/>
</dbReference>
<dbReference type="SUPFAM" id="SSF52200">
    <property type="entry name" value="Toll/Interleukin receptor TIR domain"/>
    <property type="match status" value="1"/>
</dbReference>
<comment type="caution">
    <text evidence="3">The sequence shown here is derived from an EMBL/GenBank/DDBJ whole genome shotgun (WGS) entry which is preliminary data.</text>
</comment>
<feature type="domain" description="TIR" evidence="2">
    <location>
        <begin position="1"/>
        <end position="129"/>
    </location>
</feature>
<evidence type="ECO:0000259" key="2">
    <source>
        <dbReference type="PROSITE" id="PS50104"/>
    </source>
</evidence>
<accession>A0ABU7S6S4</accession>
<evidence type="ECO:0000313" key="4">
    <source>
        <dbReference type="Proteomes" id="UP001339911"/>
    </source>
</evidence>
<dbReference type="InterPro" id="IPR000157">
    <property type="entry name" value="TIR_dom"/>
</dbReference>
<feature type="compositionally biased region" description="Low complexity" evidence="1">
    <location>
        <begin position="156"/>
        <end position="178"/>
    </location>
</feature>
<evidence type="ECO:0000256" key="1">
    <source>
        <dbReference type="SAM" id="MobiDB-lite"/>
    </source>
</evidence>
<dbReference type="RefSeq" id="WP_331206027.1">
    <property type="nucleotide sequence ID" value="NZ_JAZGQL010000001.1"/>
</dbReference>
<dbReference type="Gene3D" id="3.40.50.10140">
    <property type="entry name" value="Toll/interleukin-1 receptor homology (TIR) domain"/>
    <property type="match status" value="1"/>
</dbReference>
<dbReference type="Pfam" id="PF13676">
    <property type="entry name" value="TIR_2"/>
    <property type="match status" value="1"/>
</dbReference>